<accession>A0AAE3JJX0</accession>
<organism evidence="3 4">
    <name type="scientific">Teretinema zuelzerae</name>
    <dbReference type="NCBI Taxonomy" id="156"/>
    <lineage>
        <taxon>Bacteria</taxon>
        <taxon>Pseudomonadati</taxon>
        <taxon>Spirochaetota</taxon>
        <taxon>Spirochaetia</taxon>
        <taxon>Spirochaetales</taxon>
        <taxon>Treponemataceae</taxon>
        <taxon>Teretinema</taxon>
    </lineage>
</organism>
<dbReference type="CDD" id="cd00093">
    <property type="entry name" value="HTH_XRE"/>
    <property type="match status" value="1"/>
</dbReference>
<keyword evidence="4" id="KW-1185">Reference proteome</keyword>
<keyword evidence="1" id="KW-0238">DNA-binding</keyword>
<proteinExistence type="predicted"/>
<dbReference type="GO" id="GO:0003677">
    <property type="term" value="F:DNA binding"/>
    <property type="evidence" value="ECO:0007669"/>
    <property type="project" value="UniProtKB-KW"/>
</dbReference>
<sequence length="83" mass="9715">MREKLSNELLFGKIVRQLRNQKGLSQEQLADLCELDRTYISLIERGLRQPTLKTIFRIANSLQITPSELIHHVEGDWNENIKN</sequence>
<dbReference type="PANTHER" id="PTHR46797">
    <property type="entry name" value="HTH-TYPE TRANSCRIPTIONAL REGULATOR"/>
    <property type="match status" value="1"/>
</dbReference>
<evidence type="ECO:0000256" key="1">
    <source>
        <dbReference type="ARBA" id="ARBA00023125"/>
    </source>
</evidence>
<dbReference type="Pfam" id="PF01381">
    <property type="entry name" value="HTH_3"/>
    <property type="match status" value="1"/>
</dbReference>
<protein>
    <submittedName>
        <fullName evidence="3">Helix-turn-helix domain-containing protein</fullName>
    </submittedName>
</protein>
<dbReference type="GO" id="GO:0005829">
    <property type="term" value="C:cytosol"/>
    <property type="evidence" value="ECO:0007669"/>
    <property type="project" value="TreeGrafter"/>
</dbReference>
<evidence type="ECO:0000313" key="3">
    <source>
        <dbReference type="EMBL" id="MCD1655978.1"/>
    </source>
</evidence>
<dbReference type="RefSeq" id="WP_230758177.1">
    <property type="nucleotide sequence ID" value="NZ_JAINWA010000003.1"/>
</dbReference>
<reference evidence="3" key="1">
    <citation type="submission" date="2021-08" db="EMBL/GenBank/DDBJ databases">
        <title>Comparative analyses of Brucepasteria parasyntrophica and Teretinema zuelzerae.</title>
        <authorList>
            <person name="Song Y."/>
            <person name="Brune A."/>
        </authorList>
    </citation>
    <scope>NUCLEOTIDE SEQUENCE</scope>
    <source>
        <strain evidence="3">DSM 1903</strain>
    </source>
</reference>
<dbReference type="SUPFAM" id="SSF47413">
    <property type="entry name" value="lambda repressor-like DNA-binding domains"/>
    <property type="match status" value="1"/>
</dbReference>
<dbReference type="InterPro" id="IPR010982">
    <property type="entry name" value="Lambda_DNA-bd_dom_sf"/>
</dbReference>
<evidence type="ECO:0000313" key="4">
    <source>
        <dbReference type="Proteomes" id="UP001198163"/>
    </source>
</evidence>
<dbReference type="GO" id="GO:0003700">
    <property type="term" value="F:DNA-binding transcription factor activity"/>
    <property type="evidence" value="ECO:0007669"/>
    <property type="project" value="TreeGrafter"/>
</dbReference>
<dbReference type="EMBL" id="JAINWA010000003">
    <property type="protein sequence ID" value="MCD1655978.1"/>
    <property type="molecule type" value="Genomic_DNA"/>
</dbReference>
<dbReference type="PROSITE" id="PS50943">
    <property type="entry name" value="HTH_CROC1"/>
    <property type="match status" value="1"/>
</dbReference>
<dbReference type="SMART" id="SM00530">
    <property type="entry name" value="HTH_XRE"/>
    <property type="match status" value="1"/>
</dbReference>
<dbReference type="InterPro" id="IPR001387">
    <property type="entry name" value="Cro/C1-type_HTH"/>
</dbReference>
<dbReference type="AlphaFoldDB" id="A0AAE3JJX0"/>
<dbReference type="Proteomes" id="UP001198163">
    <property type="component" value="Unassembled WGS sequence"/>
</dbReference>
<gene>
    <name evidence="3" type="ORF">K7J14_14865</name>
</gene>
<name>A0AAE3JJX0_9SPIR</name>
<dbReference type="InterPro" id="IPR050807">
    <property type="entry name" value="TransReg_Diox_bact_type"/>
</dbReference>
<dbReference type="PANTHER" id="PTHR46797:SF1">
    <property type="entry name" value="METHYLPHOSPHONATE SYNTHASE"/>
    <property type="match status" value="1"/>
</dbReference>
<feature type="domain" description="HTH cro/C1-type" evidence="2">
    <location>
        <begin position="15"/>
        <end position="69"/>
    </location>
</feature>
<dbReference type="Gene3D" id="1.10.260.40">
    <property type="entry name" value="lambda repressor-like DNA-binding domains"/>
    <property type="match status" value="1"/>
</dbReference>
<evidence type="ECO:0000259" key="2">
    <source>
        <dbReference type="PROSITE" id="PS50943"/>
    </source>
</evidence>
<comment type="caution">
    <text evidence="3">The sequence shown here is derived from an EMBL/GenBank/DDBJ whole genome shotgun (WGS) entry which is preliminary data.</text>
</comment>